<gene>
    <name evidence="3" type="ORF">HNP55_004639</name>
</gene>
<accession>A0A840LGA6</accession>
<feature type="chain" id="PRO_5032359211" description="Ice-binding protein C-terminal domain-containing protein" evidence="1">
    <location>
        <begin position="22"/>
        <end position="286"/>
    </location>
</feature>
<dbReference type="Pfam" id="PF07589">
    <property type="entry name" value="PEP-CTERM"/>
    <property type="match status" value="1"/>
</dbReference>
<organism evidence="3 4">
    <name type="scientific">Roseateles oligotrophus</name>
    <dbReference type="NCBI Taxonomy" id="1769250"/>
    <lineage>
        <taxon>Bacteria</taxon>
        <taxon>Pseudomonadati</taxon>
        <taxon>Pseudomonadota</taxon>
        <taxon>Betaproteobacteria</taxon>
        <taxon>Burkholderiales</taxon>
        <taxon>Sphaerotilaceae</taxon>
        <taxon>Roseateles</taxon>
    </lineage>
</organism>
<feature type="signal peptide" evidence="1">
    <location>
        <begin position="1"/>
        <end position="21"/>
    </location>
</feature>
<proteinExistence type="predicted"/>
<sequence>MKMIKHIAAAAALLAAVPAFAAIQGGVATSQDGELYFTVFDQSRSISYTKDLGQFISAFRVAADNVEAGYSKSFSLAGDANWTSFLAQADASQLVWNVTGHALSGGTQAGKVKLLTTIKNGDEALVADWTNQKFSFGISSATVGTFLGALNPTGTHGVPGAATNYAINGSSVNKLSEGTGNAYFGKWVGEYFNGNATFSNSNAIGASAAFDLITRTGTDQLALVNVNPFANSQNTGKWTFAIGANGPVLDYTLAAVAAPVPEPTTYALLMAGLLAMGFVVRRRNQA</sequence>
<dbReference type="EMBL" id="JACHLP010000014">
    <property type="protein sequence ID" value="MBB4846085.1"/>
    <property type="molecule type" value="Genomic_DNA"/>
</dbReference>
<protein>
    <recommendedName>
        <fullName evidence="2">Ice-binding protein C-terminal domain-containing protein</fullName>
    </recommendedName>
</protein>
<dbReference type="Proteomes" id="UP000562027">
    <property type="component" value="Unassembled WGS sequence"/>
</dbReference>
<evidence type="ECO:0000313" key="3">
    <source>
        <dbReference type="EMBL" id="MBB4846085.1"/>
    </source>
</evidence>
<dbReference type="RefSeq" id="WP_184304612.1">
    <property type="nucleotide sequence ID" value="NZ_JACHLP010000014.1"/>
</dbReference>
<evidence type="ECO:0000259" key="2">
    <source>
        <dbReference type="Pfam" id="PF07589"/>
    </source>
</evidence>
<feature type="domain" description="Ice-binding protein C-terminal" evidence="2">
    <location>
        <begin position="259"/>
        <end position="283"/>
    </location>
</feature>
<dbReference type="NCBIfam" id="TIGR02595">
    <property type="entry name" value="PEP_CTERM"/>
    <property type="match status" value="1"/>
</dbReference>
<evidence type="ECO:0000256" key="1">
    <source>
        <dbReference type="SAM" id="SignalP"/>
    </source>
</evidence>
<dbReference type="InterPro" id="IPR013424">
    <property type="entry name" value="Ice-binding_C"/>
</dbReference>
<dbReference type="AlphaFoldDB" id="A0A840LGA6"/>
<keyword evidence="1" id="KW-0732">Signal</keyword>
<reference evidence="3 4" key="1">
    <citation type="submission" date="2020-08" db="EMBL/GenBank/DDBJ databases">
        <title>Functional genomics of gut bacteria from endangered species of beetles.</title>
        <authorList>
            <person name="Carlos-Shanley C."/>
        </authorList>
    </citation>
    <scope>NUCLEOTIDE SEQUENCE [LARGE SCALE GENOMIC DNA]</scope>
    <source>
        <strain evidence="3 4">S00239</strain>
    </source>
</reference>
<name>A0A840LGA6_9BURK</name>
<keyword evidence="4" id="KW-1185">Reference proteome</keyword>
<evidence type="ECO:0000313" key="4">
    <source>
        <dbReference type="Proteomes" id="UP000562027"/>
    </source>
</evidence>
<comment type="caution">
    <text evidence="3">The sequence shown here is derived from an EMBL/GenBank/DDBJ whole genome shotgun (WGS) entry which is preliminary data.</text>
</comment>